<evidence type="ECO:0000256" key="1">
    <source>
        <dbReference type="SAM" id="MobiDB-lite"/>
    </source>
</evidence>
<dbReference type="OrthoDB" id="9849854at2"/>
<dbReference type="AlphaFoldDB" id="A0A510UWL7"/>
<feature type="compositionally biased region" description="Basic and acidic residues" evidence="1">
    <location>
        <begin position="151"/>
        <end position="160"/>
    </location>
</feature>
<dbReference type="Proteomes" id="UP000321386">
    <property type="component" value="Unassembled WGS sequence"/>
</dbReference>
<keyword evidence="2" id="KW-0472">Membrane</keyword>
<sequence length="176" mass="18257">MAAEVDNTRAVVVTTAVSAAVVVAAHGLLGLNHWLGTNDDLDDDLGLAWQPIVGVALSTVAIVSFGGFYVASRRARVAIGSSFVLTFLAMLPFALTIPALAPNAETAFAKALVDQFSATVGTVVAFYFGSEAVISGLKLWTISRNPEAAPEIKRADRDLATHPAAPEPPEPDAAGD</sequence>
<accession>A0A510UWL7</accession>
<dbReference type="EMBL" id="BJUA01000014">
    <property type="protein sequence ID" value="GEK18906.1"/>
    <property type="molecule type" value="Genomic_DNA"/>
</dbReference>
<comment type="caution">
    <text evidence="3">The sequence shown here is derived from an EMBL/GenBank/DDBJ whole genome shotgun (WGS) entry which is preliminary data.</text>
</comment>
<reference evidence="3 4" key="1">
    <citation type="submission" date="2019-07" db="EMBL/GenBank/DDBJ databases">
        <title>Whole genome shotgun sequence of Cellulomonas persica NBRC 101101.</title>
        <authorList>
            <person name="Hosoyama A."/>
            <person name="Uohara A."/>
            <person name="Ohji S."/>
            <person name="Ichikawa N."/>
        </authorList>
    </citation>
    <scope>NUCLEOTIDE SEQUENCE [LARGE SCALE GENOMIC DNA]</scope>
    <source>
        <strain evidence="3 4">NBRC 101101</strain>
    </source>
</reference>
<feature type="transmembrane region" description="Helical" evidence="2">
    <location>
        <begin position="47"/>
        <end position="71"/>
    </location>
</feature>
<evidence type="ECO:0000313" key="4">
    <source>
        <dbReference type="Proteomes" id="UP000321386"/>
    </source>
</evidence>
<keyword evidence="2" id="KW-0812">Transmembrane</keyword>
<evidence type="ECO:0000313" key="3">
    <source>
        <dbReference type="EMBL" id="GEK18906.1"/>
    </source>
</evidence>
<dbReference type="RefSeq" id="WP_146807297.1">
    <property type="nucleotide sequence ID" value="NZ_BJUA01000014.1"/>
</dbReference>
<evidence type="ECO:0000256" key="2">
    <source>
        <dbReference type="SAM" id="Phobius"/>
    </source>
</evidence>
<organism evidence="3 4">
    <name type="scientific">Cellulomonas persica</name>
    <dbReference type="NCBI Taxonomy" id="76861"/>
    <lineage>
        <taxon>Bacteria</taxon>
        <taxon>Bacillati</taxon>
        <taxon>Actinomycetota</taxon>
        <taxon>Actinomycetes</taxon>
        <taxon>Micrococcales</taxon>
        <taxon>Cellulomonadaceae</taxon>
        <taxon>Cellulomonas</taxon>
    </lineage>
</organism>
<keyword evidence="4" id="KW-1185">Reference proteome</keyword>
<proteinExistence type="predicted"/>
<protein>
    <submittedName>
        <fullName evidence="3">Uncharacterized protein</fullName>
    </submittedName>
</protein>
<feature type="transmembrane region" description="Helical" evidence="2">
    <location>
        <begin position="107"/>
        <end position="128"/>
    </location>
</feature>
<feature type="transmembrane region" description="Helical" evidence="2">
    <location>
        <begin position="12"/>
        <end position="35"/>
    </location>
</feature>
<name>A0A510UWL7_9CELL</name>
<feature type="region of interest" description="Disordered" evidence="1">
    <location>
        <begin position="151"/>
        <end position="176"/>
    </location>
</feature>
<gene>
    <name evidence="3" type="ORF">CPE01_26390</name>
</gene>
<feature type="transmembrane region" description="Helical" evidence="2">
    <location>
        <begin position="83"/>
        <end position="101"/>
    </location>
</feature>
<keyword evidence="2" id="KW-1133">Transmembrane helix</keyword>